<evidence type="ECO:0000313" key="2">
    <source>
        <dbReference type="EMBL" id="EIW83590.1"/>
    </source>
</evidence>
<keyword evidence="1" id="KW-0812">Transmembrane</keyword>
<dbReference type="AlphaFoldDB" id="A0A5M3MWZ2"/>
<dbReference type="KEGG" id="cput:CONPUDRAFT_70581"/>
<protein>
    <submittedName>
        <fullName evidence="2">Uncharacterized protein</fullName>
    </submittedName>
</protein>
<feature type="transmembrane region" description="Helical" evidence="1">
    <location>
        <begin position="49"/>
        <end position="67"/>
    </location>
</feature>
<dbReference type="RefSeq" id="XP_007765368.1">
    <property type="nucleotide sequence ID" value="XM_007767178.1"/>
</dbReference>
<dbReference type="EMBL" id="JH711575">
    <property type="protein sequence ID" value="EIW83590.1"/>
    <property type="molecule type" value="Genomic_DNA"/>
</dbReference>
<feature type="transmembrane region" description="Helical" evidence="1">
    <location>
        <begin position="79"/>
        <end position="102"/>
    </location>
</feature>
<evidence type="ECO:0000256" key="1">
    <source>
        <dbReference type="SAM" id="Phobius"/>
    </source>
</evidence>
<dbReference type="OrthoDB" id="2958007at2759"/>
<sequence length="143" mass="15646">MSYSSGVEQITFIWRTNGWALGKVLYVFARYTPFVSLPLALASQFIHPSDLQVCTSLLFVVNGLFALRNYAMWQKHRIMAAIALFLLVSALTVVITILVKFLPSITFASSPIPSIIGCFKTGADSAVFGAYIVIIVSESAYVA</sequence>
<keyword evidence="3" id="KW-1185">Reference proteome</keyword>
<feature type="transmembrane region" description="Helical" evidence="1">
    <location>
        <begin position="12"/>
        <end position="29"/>
    </location>
</feature>
<evidence type="ECO:0000313" key="3">
    <source>
        <dbReference type="Proteomes" id="UP000053558"/>
    </source>
</evidence>
<keyword evidence="1" id="KW-0472">Membrane</keyword>
<organism evidence="2 3">
    <name type="scientific">Coniophora puteana (strain RWD-64-598)</name>
    <name type="common">Brown rot fungus</name>
    <dbReference type="NCBI Taxonomy" id="741705"/>
    <lineage>
        <taxon>Eukaryota</taxon>
        <taxon>Fungi</taxon>
        <taxon>Dikarya</taxon>
        <taxon>Basidiomycota</taxon>
        <taxon>Agaricomycotina</taxon>
        <taxon>Agaricomycetes</taxon>
        <taxon>Agaricomycetidae</taxon>
        <taxon>Boletales</taxon>
        <taxon>Coniophorineae</taxon>
        <taxon>Coniophoraceae</taxon>
        <taxon>Coniophora</taxon>
    </lineage>
</organism>
<gene>
    <name evidence="2" type="ORF">CONPUDRAFT_70581</name>
</gene>
<proteinExistence type="predicted"/>
<comment type="caution">
    <text evidence="2">The sequence shown here is derived from an EMBL/GenBank/DDBJ whole genome shotgun (WGS) entry which is preliminary data.</text>
</comment>
<dbReference type="GeneID" id="19208832"/>
<keyword evidence="1" id="KW-1133">Transmembrane helix</keyword>
<accession>A0A5M3MWZ2</accession>
<dbReference type="Proteomes" id="UP000053558">
    <property type="component" value="Unassembled WGS sequence"/>
</dbReference>
<name>A0A5M3MWZ2_CONPW</name>
<reference evidence="3" key="1">
    <citation type="journal article" date="2012" name="Science">
        <title>The Paleozoic origin of enzymatic lignin decomposition reconstructed from 31 fungal genomes.</title>
        <authorList>
            <person name="Floudas D."/>
            <person name="Binder M."/>
            <person name="Riley R."/>
            <person name="Barry K."/>
            <person name="Blanchette R.A."/>
            <person name="Henrissat B."/>
            <person name="Martinez A.T."/>
            <person name="Otillar R."/>
            <person name="Spatafora J.W."/>
            <person name="Yadav J.S."/>
            <person name="Aerts A."/>
            <person name="Benoit I."/>
            <person name="Boyd A."/>
            <person name="Carlson A."/>
            <person name="Copeland A."/>
            <person name="Coutinho P.M."/>
            <person name="de Vries R.P."/>
            <person name="Ferreira P."/>
            <person name="Findley K."/>
            <person name="Foster B."/>
            <person name="Gaskell J."/>
            <person name="Glotzer D."/>
            <person name="Gorecki P."/>
            <person name="Heitman J."/>
            <person name="Hesse C."/>
            <person name="Hori C."/>
            <person name="Igarashi K."/>
            <person name="Jurgens J.A."/>
            <person name="Kallen N."/>
            <person name="Kersten P."/>
            <person name="Kohler A."/>
            <person name="Kuees U."/>
            <person name="Kumar T.K.A."/>
            <person name="Kuo A."/>
            <person name="LaButti K."/>
            <person name="Larrondo L.F."/>
            <person name="Lindquist E."/>
            <person name="Ling A."/>
            <person name="Lombard V."/>
            <person name="Lucas S."/>
            <person name="Lundell T."/>
            <person name="Martin R."/>
            <person name="McLaughlin D.J."/>
            <person name="Morgenstern I."/>
            <person name="Morin E."/>
            <person name="Murat C."/>
            <person name="Nagy L.G."/>
            <person name="Nolan M."/>
            <person name="Ohm R.A."/>
            <person name="Patyshakuliyeva A."/>
            <person name="Rokas A."/>
            <person name="Ruiz-Duenas F.J."/>
            <person name="Sabat G."/>
            <person name="Salamov A."/>
            <person name="Samejima M."/>
            <person name="Schmutz J."/>
            <person name="Slot J.C."/>
            <person name="St John F."/>
            <person name="Stenlid J."/>
            <person name="Sun H."/>
            <person name="Sun S."/>
            <person name="Syed K."/>
            <person name="Tsang A."/>
            <person name="Wiebenga A."/>
            <person name="Young D."/>
            <person name="Pisabarro A."/>
            <person name="Eastwood D.C."/>
            <person name="Martin F."/>
            <person name="Cullen D."/>
            <person name="Grigoriev I.V."/>
            <person name="Hibbett D.S."/>
        </authorList>
    </citation>
    <scope>NUCLEOTIDE SEQUENCE [LARGE SCALE GENOMIC DNA]</scope>
    <source>
        <strain evidence="3">RWD-64-598 SS2</strain>
    </source>
</reference>